<dbReference type="OrthoDB" id="278606at2759"/>
<dbReference type="CTD" id="11179"/>
<dbReference type="SUPFAM" id="SSF57667">
    <property type="entry name" value="beta-beta-alpha zinc fingers"/>
    <property type="match status" value="2"/>
</dbReference>
<keyword evidence="2 5" id="KW-0863">Zinc-finger</keyword>
<evidence type="ECO:0000256" key="6">
    <source>
        <dbReference type="SAM" id="MobiDB-lite"/>
    </source>
</evidence>
<evidence type="ECO:0000256" key="4">
    <source>
        <dbReference type="ARBA" id="ARBA00034119"/>
    </source>
</evidence>
<comment type="similarity">
    <text evidence="4">Belongs to the ZNF277 family.</text>
</comment>
<keyword evidence="1" id="KW-0479">Metal-binding</keyword>
<evidence type="ECO:0000256" key="2">
    <source>
        <dbReference type="ARBA" id="ARBA00022771"/>
    </source>
</evidence>
<evidence type="ECO:0000256" key="3">
    <source>
        <dbReference type="ARBA" id="ARBA00022833"/>
    </source>
</evidence>
<protein>
    <recommendedName>
        <fullName evidence="7">C2H2-type domain-containing protein</fullName>
    </recommendedName>
</protein>
<reference evidence="9" key="1">
    <citation type="submission" date="2015-02" db="EMBL/GenBank/DDBJ databases">
        <title>Genome sequencing for Strongylocentrotus purpuratus.</title>
        <authorList>
            <person name="Murali S."/>
            <person name="Liu Y."/>
            <person name="Vee V."/>
            <person name="English A."/>
            <person name="Wang M."/>
            <person name="Skinner E."/>
            <person name="Han Y."/>
            <person name="Muzny D.M."/>
            <person name="Worley K.C."/>
            <person name="Gibbs R.A."/>
        </authorList>
    </citation>
    <scope>NUCLEOTIDE SEQUENCE</scope>
</reference>
<dbReference type="RefSeq" id="XP_793573.3">
    <property type="nucleotide sequence ID" value="XM_788480.4"/>
</dbReference>
<evidence type="ECO:0000256" key="1">
    <source>
        <dbReference type="ARBA" id="ARBA00022723"/>
    </source>
</evidence>
<dbReference type="Gene3D" id="3.30.160.60">
    <property type="entry name" value="Classic Zinc Finger"/>
    <property type="match status" value="1"/>
</dbReference>
<dbReference type="InterPro" id="IPR041661">
    <property type="entry name" value="ZN622/Rei1/Reh1_Znf-C2H2"/>
</dbReference>
<evidence type="ECO:0000313" key="9">
    <source>
        <dbReference type="Proteomes" id="UP000007110"/>
    </source>
</evidence>
<name>A0A7M7RH26_STRPU</name>
<dbReference type="PANTHER" id="PTHR13267:SF3">
    <property type="entry name" value="ZINC FINGER PROTEIN 277"/>
    <property type="match status" value="1"/>
</dbReference>
<keyword evidence="3" id="KW-0862">Zinc</keyword>
<dbReference type="Pfam" id="PF12756">
    <property type="entry name" value="zf-C2H2_2"/>
    <property type="match status" value="2"/>
</dbReference>
<sequence length="450" mass="53131">MACAPDMYRDSVIETLQFPDVEKRTPPFLNAGDWTVSPITASLEGSTMCILCQREYELLSTMDAFHQHLLEDHQLIIHDPHLICDLQRYIEYWRERFSREDYMHICTIHRKSDTDVQYRLDSSLDEDCQIREYLQRKRLDAVLAVQQEERDDTSLSRSCLFCRESFTGNRADLFNHMAFNHSFNVGQPDNIVFANEFLDLLERTLENLQCLYCEKIFRDKTALKDHMRKKQHRRLNPNNKGFDRFYIINYLEAGKDWQTVQAEKDVVIRSTDSGDEESWDDWEADFHTNLVCLFCKHSASMVEDLLGHMVHMHHFDLQKFRQENALNFYDQIKLVNFIRRSVHQSICVCCHQRFENVDCLSEHLATHSDQMAGSLDRKKWDESQFLFPTFENDALLCSLEDVTDDEEEETTKPHQDTTNGVPILAEDQHNLRDSILVQERDILKTLIDNR</sequence>
<dbReference type="InterPro" id="IPR040048">
    <property type="entry name" value="ZNF277"/>
</dbReference>
<dbReference type="InterPro" id="IPR013087">
    <property type="entry name" value="Znf_C2H2_type"/>
</dbReference>
<dbReference type="AlphaFoldDB" id="A0A7M7RH26"/>
<dbReference type="KEGG" id="spu:588816"/>
<keyword evidence="9" id="KW-1185">Reference proteome</keyword>
<evidence type="ECO:0000259" key="7">
    <source>
        <dbReference type="PROSITE" id="PS50157"/>
    </source>
</evidence>
<dbReference type="PROSITE" id="PS50157">
    <property type="entry name" value="ZINC_FINGER_C2H2_2"/>
    <property type="match status" value="1"/>
</dbReference>
<dbReference type="PANTHER" id="PTHR13267">
    <property type="entry name" value="ZINC FINGER PROTEIN 277"/>
    <property type="match status" value="1"/>
</dbReference>
<evidence type="ECO:0000256" key="5">
    <source>
        <dbReference type="PROSITE-ProRule" id="PRU00042"/>
    </source>
</evidence>
<dbReference type="InParanoid" id="A0A7M7RH26"/>
<accession>A0A7M7RH26</accession>
<dbReference type="Proteomes" id="UP000007110">
    <property type="component" value="Unassembled WGS sequence"/>
</dbReference>
<dbReference type="SMART" id="SM00355">
    <property type="entry name" value="ZnF_C2H2"/>
    <property type="match status" value="5"/>
</dbReference>
<proteinExistence type="inferred from homology"/>
<feature type="domain" description="C2H2-type" evidence="7">
    <location>
        <begin position="208"/>
        <end position="237"/>
    </location>
</feature>
<dbReference type="PROSITE" id="PS00028">
    <property type="entry name" value="ZINC_FINGER_C2H2_1"/>
    <property type="match status" value="2"/>
</dbReference>
<evidence type="ECO:0000313" key="8">
    <source>
        <dbReference type="EnsemblMetazoa" id="XP_793573"/>
    </source>
</evidence>
<dbReference type="InterPro" id="IPR036236">
    <property type="entry name" value="Znf_C2H2_sf"/>
</dbReference>
<dbReference type="GO" id="GO:0008270">
    <property type="term" value="F:zinc ion binding"/>
    <property type="evidence" value="ECO:0007669"/>
    <property type="project" value="UniProtKB-KW"/>
</dbReference>
<dbReference type="EnsemblMetazoa" id="XM_788480">
    <property type="protein sequence ID" value="XP_793573"/>
    <property type="gene ID" value="LOC588816"/>
</dbReference>
<feature type="region of interest" description="Disordered" evidence="6">
    <location>
        <begin position="402"/>
        <end position="422"/>
    </location>
</feature>
<organism evidence="8 9">
    <name type="scientific">Strongylocentrotus purpuratus</name>
    <name type="common">Purple sea urchin</name>
    <dbReference type="NCBI Taxonomy" id="7668"/>
    <lineage>
        <taxon>Eukaryota</taxon>
        <taxon>Metazoa</taxon>
        <taxon>Echinodermata</taxon>
        <taxon>Eleutherozoa</taxon>
        <taxon>Echinozoa</taxon>
        <taxon>Echinoidea</taxon>
        <taxon>Euechinoidea</taxon>
        <taxon>Echinacea</taxon>
        <taxon>Camarodonta</taxon>
        <taxon>Echinidea</taxon>
        <taxon>Strongylocentrotidae</taxon>
        <taxon>Strongylocentrotus</taxon>
    </lineage>
</organism>
<dbReference type="GeneID" id="588816"/>
<reference evidence="8" key="2">
    <citation type="submission" date="2021-01" db="UniProtKB">
        <authorList>
            <consortium name="EnsemblMetazoa"/>
        </authorList>
    </citation>
    <scope>IDENTIFICATION</scope>
</reference>
<dbReference type="OMA" id="WDKPEFF"/>